<dbReference type="InterPro" id="IPR053714">
    <property type="entry name" value="Iso_Racemase_Enz_sf"/>
</dbReference>
<keyword evidence="2" id="KW-1185">Reference proteome</keyword>
<dbReference type="EMBL" id="FNBW01000001">
    <property type="protein sequence ID" value="SDF17786.1"/>
    <property type="molecule type" value="Genomic_DNA"/>
</dbReference>
<reference evidence="1 2" key="1">
    <citation type="submission" date="2016-10" db="EMBL/GenBank/DDBJ databases">
        <authorList>
            <person name="Varghese N."/>
            <person name="Submissions S."/>
        </authorList>
    </citation>
    <scope>NUCLEOTIDE SEQUENCE [LARGE SCALE GENOMIC DNA]</scope>
    <source>
        <strain evidence="1 2">DSM 18839</strain>
    </source>
</reference>
<dbReference type="GO" id="GO:0016853">
    <property type="term" value="F:isomerase activity"/>
    <property type="evidence" value="ECO:0007669"/>
    <property type="project" value="UniProtKB-KW"/>
</dbReference>
<sequence>MKMPLAFETDDGIGTRATLGLIVLKTDETIEHEFRCFVPTDGVVLYHSRVQMAADVTAESLARMREDIPRATSMLPETAPFDVIGYGCTSGATVIGPHGVAACIHEHYPRAAVSEPLSAARAAFEALGLRRIALLSPYVEPVSRALREAFQASGTEIGAFASFDEGRESVVARMTPRSLLAAIEQTVAGQEVDGVFMSCTNLRMAPVLAEAERRIGVPVLASNQVLAWHMMRLAGVQDAVPAGGRLFGVSGLEQAA</sequence>
<dbReference type="InterPro" id="IPR026286">
    <property type="entry name" value="MaiA/AMDase"/>
</dbReference>
<evidence type="ECO:0000313" key="1">
    <source>
        <dbReference type="EMBL" id="SDF17786.1"/>
    </source>
</evidence>
<dbReference type="PIRSF" id="PIRSF015736">
    <property type="entry name" value="MI"/>
    <property type="match status" value="1"/>
</dbReference>
<protein>
    <submittedName>
        <fullName evidence="1">Maleate isomerase</fullName>
    </submittedName>
</protein>
<comment type="caution">
    <text evidence="1">The sequence shown here is derived from an EMBL/GenBank/DDBJ whole genome shotgun (WGS) entry which is preliminary data.</text>
</comment>
<dbReference type="PANTHER" id="PTHR40267">
    <property type="entry name" value="BLR3294 PROTEIN"/>
    <property type="match status" value="1"/>
</dbReference>
<accession>A0A8G2BEI1</accession>
<dbReference type="PANTHER" id="PTHR40267:SF1">
    <property type="entry name" value="BLR3294 PROTEIN"/>
    <property type="match status" value="1"/>
</dbReference>
<gene>
    <name evidence="1" type="ORF">SAMN05660686_00582</name>
</gene>
<name>A0A8G2BEI1_9PROT</name>
<dbReference type="Gene3D" id="3.40.50.12500">
    <property type="match status" value="1"/>
</dbReference>
<dbReference type="AlphaFoldDB" id="A0A8G2BEI1"/>
<dbReference type="Proteomes" id="UP000198615">
    <property type="component" value="Unassembled WGS sequence"/>
</dbReference>
<dbReference type="Pfam" id="PF17645">
    <property type="entry name" value="Amdase"/>
    <property type="match status" value="1"/>
</dbReference>
<keyword evidence="1" id="KW-0413">Isomerase</keyword>
<organism evidence="1 2">
    <name type="scientific">Thalassobaculum litoreum DSM 18839</name>
    <dbReference type="NCBI Taxonomy" id="1123362"/>
    <lineage>
        <taxon>Bacteria</taxon>
        <taxon>Pseudomonadati</taxon>
        <taxon>Pseudomonadota</taxon>
        <taxon>Alphaproteobacteria</taxon>
        <taxon>Rhodospirillales</taxon>
        <taxon>Thalassobaculaceae</taxon>
        <taxon>Thalassobaculum</taxon>
    </lineage>
</organism>
<dbReference type="RefSeq" id="WP_093148001.1">
    <property type="nucleotide sequence ID" value="NZ_FNBW01000001.1"/>
</dbReference>
<evidence type="ECO:0000313" key="2">
    <source>
        <dbReference type="Proteomes" id="UP000198615"/>
    </source>
</evidence>
<proteinExistence type="predicted"/>
<dbReference type="OrthoDB" id="9816064at2"/>